<evidence type="ECO:0008006" key="3">
    <source>
        <dbReference type="Google" id="ProtNLM"/>
    </source>
</evidence>
<dbReference type="AlphaFoldDB" id="A0A0B5E1Q2"/>
<dbReference type="EMBL" id="CP004393">
    <property type="protein sequence ID" value="AJE46397.1"/>
    <property type="molecule type" value="Genomic_DNA"/>
</dbReference>
<protein>
    <recommendedName>
        <fullName evidence="3">UVR domain-containing protein</fullName>
    </recommendedName>
</protein>
<dbReference type="KEGG" id="cid:P73_1682"/>
<evidence type="ECO:0000313" key="2">
    <source>
        <dbReference type="Proteomes" id="UP000031521"/>
    </source>
</evidence>
<dbReference type="Proteomes" id="UP000031521">
    <property type="component" value="Chromosome"/>
</dbReference>
<evidence type="ECO:0000313" key="1">
    <source>
        <dbReference type="EMBL" id="AJE46397.1"/>
    </source>
</evidence>
<organism evidence="1 2">
    <name type="scientific">Celeribacter indicus</name>
    <dbReference type="NCBI Taxonomy" id="1208324"/>
    <lineage>
        <taxon>Bacteria</taxon>
        <taxon>Pseudomonadati</taxon>
        <taxon>Pseudomonadota</taxon>
        <taxon>Alphaproteobacteria</taxon>
        <taxon>Rhodobacterales</taxon>
        <taxon>Roseobacteraceae</taxon>
        <taxon>Celeribacter</taxon>
    </lineage>
</organism>
<name>A0A0B5E1Q2_9RHOB</name>
<sequence>MEKAMSSVGDEDAGEDRMIVAFRQFDRAILVIDRAIERIVADDPDVAFVLPKSFKELKAALETAQVERRRLDELRRKDGELQRGEIDFDAARAEVLDRLARLKAAGGAG</sequence>
<gene>
    <name evidence="1" type="ORF">P73_1682</name>
</gene>
<dbReference type="HOGENOM" id="CLU_2179117_0_0_5"/>
<reference evidence="1 2" key="1">
    <citation type="journal article" date="2014" name="Int. J. Syst. Evol. Microbiol.">
        <title>Celeribacter indicus sp. nov., a polycyclic aromatic hydrocarbon-degrading bacterium from deep-sea sediment and reclassification of Huaishuia halophila as Celeribacter halophilus comb. nov.</title>
        <authorList>
            <person name="Lai Q."/>
            <person name="Cao J."/>
            <person name="Yuan J."/>
            <person name="Li F."/>
            <person name="Shao Z."/>
        </authorList>
    </citation>
    <scope>NUCLEOTIDE SEQUENCE [LARGE SCALE GENOMIC DNA]</scope>
    <source>
        <strain evidence="1">P73</strain>
    </source>
</reference>
<accession>A0A0B5E1Q2</accession>
<proteinExistence type="predicted"/>
<keyword evidence="2" id="KW-1185">Reference proteome</keyword>